<evidence type="ECO:0000256" key="6">
    <source>
        <dbReference type="PROSITE-ProRule" id="PRU01373"/>
    </source>
</evidence>
<dbReference type="EMBL" id="LITQ01000010">
    <property type="protein sequence ID" value="OAA93745.1"/>
    <property type="molecule type" value="Genomic_DNA"/>
</dbReference>
<dbReference type="Pfam" id="PF03734">
    <property type="entry name" value="YkuD"/>
    <property type="match status" value="1"/>
</dbReference>
<evidence type="ECO:0000256" key="2">
    <source>
        <dbReference type="ARBA" id="ARBA00022679"/>
    </source>
</evidence>
<dbReference type="GO" id="GO:0008360">
    <property type="term" value="P:regulation of cell shape"/>
    <property type="evidence" value="ECO:0007669"/>
    <property type="project" value="UniProtKB-UniRule"/>
</dbReference>
<dbReference type="PROSITE" id="PS52029">
    <property type="entry name" value="LD_TPASE"/>
    <property type="match status" value="1"/>
</dbReference>
<evidence type="ECO:0000256" key="1">
    <source>
        <dbReference type="ARBA" id="ARBA00004752"/>
    </source>
</evidence>
<sequence length="222" mass="25356">MIMKKKHIIFPLVFLIFGTFLIATISGLSIKRYIRENEFKNVSAKNNAAEKDVQANKGKLFFQAPKQKPEKTSIKIYKGKRTMELYGDNELIGRFKVGLGRVPSGKKEKEGDLKTPEGTYYICYINPKSKYDYFFGISYPNIDDAKEALDKKVIGKINYDRIEWAINNKEQPPWHTSLGGEIGIHGGGSKYDWTYGCIALSNKDMDILKEYVGLKTTVEIYQ</sequence>
<reference evidence="9 11" key="2">
    <citation type="journal article" date="2016" name="Front. Microbiol.">
        <title>Industrial Acetogenic Biocatalysts: A Comparative Metabolic and Genomic Analysis.</title>
        <authorList>
            <person name="Bengelsdorf F."/>
            <person name="Poehlein A."/>
            <person name="Sonja S."/>
            <person name="Erz C."/>
            <person name="Hummel T."/>
            <person name="Hoffmeister S."/>
            <person name="Daniel R."/>
            <person name="Durre P."/>
        </authorList>
    </citation>
    <scope>NUCLEOTIDE SEQUENCE [LARGE SCALE GENOMIC DNA]</scope>
    <source>
        <strain evidence="9 11">PTA-10522</strain>
    </source>
</reference>
<feature type="active site" description="Nucleophile" evidence="6">
    <location>
        <position position="197"/>
    </location>
</feature>
<keyword evidence="5 6" id="KW-0961">Cell wall biogenesis/degradation</keyword>
<evidence type="ECO:0000313" key="8">
    <source>
        <dbReference type="EMBL" id="OAA93745.1"/>
    </source>
</evidence>
<protein>
    <submittedName>
        <fullName evidence="8">L,D-transpeptidase catalytic domain</fullName>
    </submittedName>
</protein>
<evidence type="ECO:0000256" key="3">
    <source>
        <dbReference type="ARBA" id="ARBA00022960"/>
    </source>
</evidence>
<dbReference type="AlphaFoldDB" id="A0A162JDI8"/>
<gene>
    <name evidence="9" type="ORF">CLCOS_11240</name>
    <name evidence="8" type="ORF">WX73_03967</name>
</gene>
<dbReference type="CDD" id="cd16913">
    <property type="entry name" value="YkuD_like"/>
    <property type="match status" value="1"/>
</dbReference>
<accession>A0A162JDI8</accession>
<dbReference type="InterPro" id="IPR038063">
    <property type="entry name" value="Transpep_catalytic_dom"/>
</dbReference>
<evidence type="ECO:0000256" key="5">
    <source>
        <dbReference type="ARBA" id="ARBA00023316"/>
    </source>
</evidence>
<keyword evidence="4 6" id="KW-0573">Peptidoglycan synthesis</keyword>
<dbReference type="GO" id="GO:0071555">
    <property type="term" value="P:cell wall organization"/>
    <property type="evidence" value="ECO:0007669"/>
    <property type="project" value="UniProtKB-UniRule"/>
</dbReference>
<keyword evidence="3 6" id="KW-0133">Cell shape</keyword>
<dbReference type="InterPro" id="IPR005490">
    <property type="entry name" value="LD_TPept_cat_dom"/>
</dbReference>
<dbReference type="Proteomes" id="UP000077384">
    <property type="component" value="Unassembled WGS sequence"/>
</dbReference>
<dbReference type="Proteomes" id="UP000093694">
    <property type="component" value="Unassembled WGS sequence"/>
</dbReference>
<keyword evidence="2" id="KW-0808">Transferase</keyword>
<dbReference type="Gene3D" id="2.40.440.10">
    <property type="entry name" value="L,D-transpeptidase catalytic domain-like"/>
    <property type="match status" value="1"/>
</dbReference>
<comment type="pathway">
    <text evidence="1 6">Cell wall biogenesis; peptidoglycan biosynthesis.</text>
</comment>
<evidence type="ECO:0000313" key="9">
    <source>
        <dbReference type="EMBL" id="OBR96035.1"/>
    </source>
</evidence>
<dbReference type="PANTHER" id="PTHR36699">
    <property type="entry name" value="LD-TRANSPEPTIDASE"/>
    <property type="match status" value="1"/>
</dbReference>
<dbReference type="EMBL" id="LROR01000035">
    <property type="protein sequence ID" value="OBR96035.1"/>
    <property type="molecule type" value="Genomic_DNA"/>
</dbReference>
<dbReference type="UniPathway" id="UPA00219"/>
<dbReference type="PANTHER" id="PTHR36699:SF1">
    <property type="entry name" value="L,D-TRANSPEPTIDASE YAFK-RELATED"/>
    <property type="match status" value="1"/>
</dbReference>
<evidence type="ECO:0000313" key="10">
    <source>
        <dbReference type="Proteomes" id="UP000077384"/>
    </source>
</evidence>
<dbReference type="GO" id="GO:0016740">
    <property type="term" value="F:transferase activity"/>
    <property type="evidence" value="ECO:0007669"/>
    <property type="project" value="UniProtKB-KW"/>
</dbReference>
<evidence type="ECO:0000313" key="11">
    <source>
        <dbReference type="Proteomes" id="UP000093694"/>
    </source>
</evidence>
<organism evidence="8 10">
    <name type="scientific">Clostridium coskatii</name>
    <dbReference type="NCBI Taxonomy" id="1705578"/>
    <lineage>
        <taxon>Bacteria</taxon>
        <taxon>Bacillati</taxon>
        <taxon>Bacillota</taxon>
        <taxon>Clostridia</taxon>
        <taxon>Eubacteriales</taxon>
        <taxon>Clostridiaceae</taxon>
        <taxon>Clostridium</taxon>
    </lineage>
</organism>
<dbReference type="GO" id="GO:0009252">
    <property type="term" value="P:peptidoglycan biosynthetic process"/>
    <property type="evidence" value="ECO:0007669"/>
    <property type="project" value="UniProtKB-UniPathway"/>
</dbReference>
<evidence type="ECO:0000256" key="4">
    <source>
        <dbReference type="ARBA" id="ARBA00022984"/>
    </source>
</evidence>
<dbReference type="PATRIC" id="fig|1705578.3.peg.4059"/>
<feature type="active site" description="Proton donor/acceptor" evidence="6">
    <location>
        <position position="185"/>
    </location>
</feature>
<proteinExistence type="predicted"/>
<evidence type="ECO:0000259" key="7">
    <source>
        <dbReference type="PROSITE" id="PS52029"/>
    </source>
</evidence>
<reference evidence="8 10" key="1">
    <citation type="journal article" date="2015" name="Biotechnol. Bioeng.">
        <title>Genome sequence and phenotypic characterization of Caulobacter segnis.</title>
        <authorList>
            <person name="Patel S."/>
            <person name="Fletcher B."/>
            <person name="Scott D.C."/>
            <person name="Ely B."/>
        </authorList>
    </citation>
    <scope>NUCLEOTIDE SEQUENCE [LARGE SCALE GENOMIC DNA]</scope>
    <source>
        <strain evidence="8 10">PS02</strain>
    </source>
</reference>
<feature type="domain" description="L,D-TPase catalytic" evidence="7">
    <location>
        <begin position="72"/>
        <end position="221"/>
    </location>
</feature>
<comment type="caution">
    <text evidence="8">The sequence shown here is derived from an EMBL/GenBank/DDBJ whole genome shotgun (WGS) entry which is preliminary data.</text>
</comment>
<name>A0A162JDI8_9CLOT</name>
<dbReference type="SUPFAM" id="SSF141523">
    <property type="entry name" value="L,D-transpeptidase catalytic domain-like"/>
    <property type="match status" value="1"/>
</dbReference>
<keyword evidence="11" id="KW-1185">Reference proteome</keyword>